<keyword evidence="5 8" id="KW-0408">Iron</keyword>
<comment type="pathway">
    <text evidence="8">Purine metabolism; 7-cyano-7-deazaguanine biosynthesis.</text>
</comment>
<evidence type="ECO:0000256" key="4">
    <source>
        <dbReference type="ARBA" id="ARBA00022842"/>
    </source>
</evidence>
<comment type="caution">
    <text evidence="10">The sequence shown here is derived from an EMBL/GenBank/DDBJ whole genome shotgun (WGS) entry which is preliminary data.</text>
</comment>
<dbReference type="InterPro" id="IPR017742">
    <property type="entry name" value="Deazaguanine_synth"/>
</dbReference>
<comment type="subunit">
    <text evidence="8">Homodimer.</text>
</comment>
<evidence type="ECO:0000256" key="8">
    <source>
        <dbReference type="HAMAP-Rule" id="MF_00917"/>
    </source>
</evidence>
<feature type="binding site" evidence="8">
    <location>
        <begin position="123"/>
        <end position="125"/>
    </location>
    <ligand>
        <name>S-adenosyl-L-methionine</name>
        <dbReference type="ChEBI" id="CHEBI:59789"/>
    </ligand>
</feature>
<dbReference type="InterPro" id="IPR013785">
    <property type="entry name" value="Aldolase_TIM"/>
</dbReference>
<feature type="binding site" evidence="8">
    <location>
        <position position="80"/>
    </location>
    <ligand>
        <name>S-adenosyl-L-methionine</name>
        <dbReference type="ChEBI" id="CHEBI:59789"/>
    </ligand>
</feature>
<keyword evidence="8" id="KW-0671">Queuosine biosynthesis</keyword>
<comment type="similarity">
    <text evidence="8">Belongs to the radical SAM superfamily. 7-carboxy-7-deazaguanine synthase family.</text>
</comment>
<dbReference type="NCBIfam" id="TIGR03365">
    <property type="entry name" value="Bsubt_queE"/>
    <property type="match status" value="1"/>
</dbReference>
<feature type="binding site" evidence="8">
    <location>
        <position position="35"/>
    </location>
    <ligand>
        <name>[4Fe-4S] cluster</name>
        <dbReference type="ChEBI" id="CHEBI:49883"/>
        <note>4Fe-4S-S-AdoMet</note>
    </ligand>
</feature>
<feature type="binding site" evidence="8">
    <location>
        <position position="31"/>
    </location>
    <ligand>
        <name>[4Fe-4S] cluster</name>
        <dbReference type="ChEBI" id="CHEBI:49883"/>
        <note>4Fe-4S-S-AdoMet</note>
    </ligand>
</feature>
<organism evidence="10 11">
    <name type="scientific">Vibrio stylophorae</name>
    <dbReference type="NCBI Taxonomy" id="659351"/>
    <lineage>
        <taxon>Bacteria</taxon>
        <taxon>Pseudomonadati</taxon>
        <taxon>Pseudomonadota</taxon>
        <taxon>Gammaproteobacteria</taxon>
        <taxon>Vibrionales</taxon>
        <taxon>Vibrionaceae</taxon>
        <taxon>Vibrio</taxon>
    </lineage>
</organism>
<keyword evidence="4 8" id="KW-0460">Magnesium</keyword>
<dbReference type="EC" id="4.3.99.3" evidence="8"/>
<dbReference type="PANTHER" id="PTHR42836:SF1">
    <property type="entry name" value="7-CARBOXY-7-DEAZAGUANINE SYNTHASE"/>
    <property type="match status" value="1"/>
</dbReference>
<dbReference type="InterPro" id="IPR007197">
    <property type="entry name" value="rSAM"/>
</dbReference>
<feature type="binding site" evidence="8">
    <location>
        <position position="78"/>
    </location>
    <ligand>
        <name>substrate</name>
    </ligand>
</feature>
<keyword evidence="6 8" id="KW-0411">Iron-sulfur</keyword>
<evidence type="ECO:0000313" key="10">
    <source>
        <dbReference type="EMBL" id="CAH0533618.1"/>
    </source>
</evidence>
<gene>
    <name evidence="8 10" type="primary">queE</name>
    <name evidence="10" type="ORF">VST7929_01489</name>
</gene>
<feature type="binding site" evidence="8">
    <location>
        <position position="38"/>
    </location>
    <ligand>
        <name>[4Fe-4S] cluster</name>
        <dbReference type="ChEBI" id="CHEBI:49883"/>
        <note>4Fe-4S-S-AdoMet</note>
    </ligand>
</feature>
<dbReference type="Proteomes" id="UP000838672">
    <property type="component" value="Unassembled WGS sequence"/>
</dbReference>
<dbReference type="SUPFAM" id="SSF102114">
    <property type="entry name" value="Radical SAM enzymes"/>
    <property type="match status" value="1"/>
</dbReference>
<dbReference type="PIRSF" id="PIRSF000370">
    <property type="entry name" value="QueE"/>
    <property type="match status" value="1"/>
</dbReference>
<evidence type="ECO:0000259" key="9">
    <source>
        <dbReference type="PROSITE" id="PS51918"/>
    </source>
</evidence>
<keyword evidence="3 8" id="KW-0479">Metal-binding</keyword>
<reference evidence="10" key="1">
    <citation type="submission" date="2021-11" db="EMBL/GenBank/DDBJ databases">
        <authorList>
            <person name="Rodrigo-Torres L."/>
            <person name="Arahal R. D."/>
            <person name="Lucena T."/>
        </authorList>
    </citation>
    <scope>NUCLEOTIDE SEQUENCE</scope>
    <source>
        <strain evidence="10">CECT 7929</strain>
    </source>
</reference>
<feature type="binding site" evidence="8">
    <location>
        <begin position="12"/>
        <end position="14"/>
    </location>
    <ligand>
        <name>substrate</name>
    </ligand>
</feature>
<feature type="binding site" evidence="8">
    <location>
        <position position="27"/>
    </location>
    <ligand>
        <name>substrate</name>
    </ligand>
</feature>
<keyword evidence="11" id="KW-1185">Reference proteome</keyword>
<comment type="cofactor">
    <cofactor evidence="8">
        <name>S-adenosyl-L-methionine</name>
        <dbReference type="ChEBI" id="CHEBI:59789"/>
    </cofactor>
    <text evidence="8">Binds 1 S-adenosyl-L-methionine per subunit.</text>
</comment>
<dbReference type="PANTHER" id="PTHR42836">
    <property type="entry name" value="7-CARBOXY-7-DEAZAGUANINE SYNTHASE"/>
    <property type="match status" value="1"/>
</dbReference>
<comment type="cofactor">
    <cofactor evidence="8">
        <name>[4Fe-4S] cluster</name>
        <dbReference type="ChEBI" id="CHEBI:49883"/>
    </cofactor>
    <text evidence="8">Binds 1 [4Fe-4S] cluster. The cluster is coordinated with 3 cysteines and an exchangeable S-adenosyl-L-methionine.</text>
</comment>
<evidence type="ECO:0000256" key="7">
    <source>
        <dbReference type="ARBA" id="ARBA00023239"/>
    </source>
</evidence>
<keyword evidence="7 8" id="KW-0456">Lyase</keyword>
<comment type="cofactor">
    <cofactor evidence="8">
        <name>Mg(2+)</name>
        <dbReference type="ChEBI" id="CHEBI:18420"/>
    </cofactor>
</comment>
<dbReference type="Gene3D" id="3.20.20.70">
    <property type="entry name" value="Aldolase class I"/>
    <property type="match status" value="1"/>
</dbReference>
<comment type="function">
    <text evidence="8">Catalyzes the complex heterocyclic radical-mediated conversion of 6-carboxy-5,6,7,8-tetrahydropterin (CPH4) to 7-carboxy-7-deazaguanine (CDG), a step common to the biosynthetic pathways of all 7-deazapurine-containing compounds.</text>
</comment>
<dbReference type="GO" id="GO:0016829">
    <property type="term" value="F:lyase activity"/>
    <property type="evidence" value="ECO:0007669"/>
    <property type="project" value="UniProtKB-KW"/>
</dbReference>
<evidence type="ECO:0000256" key="2">
    <source>
        <dbReference type="ARBA" id="ARBA00022691"/>
    </source>
</evidence>
<evidence type="ECO:0000256" key="5">
    <source>
        <dbReference type="ARBA" id="ARBA00023004"/>
    </source>
</evidence>
<comment type="caution">
    <text evidence="8">Lacks conserved residue(s) required for the propagation of feature annotation.</text>
</comment>
<name>A0ABM8ZTG3_9VIBR</name>
<feature type="binding site" evidence="8">
    <location>
        <position position="40"/>
    </location>
    <ligand>
        <name>Mg(2+)</name>
        <dbReference type="ChEBI" id="CHEBI:18420"/>
    </ligand>
</feature>
<dbReference type="HAMAP" id="MF_00917">
    <property type="entry name" value="QueE"/>
    <property type="match status" value="1"/>
</dbReference>
<dbReference type="InterPro" id="IPR058240">
    <property type="entry name" value="rSAM_sf"/>
</dbReference>
<feature type="domain" description="Radical SAM core" evidence="9">
    <location>
        <begin position="18"/>
        <end position="229"/>
    </location>
</feature>
<evidence type="ECO:0000313" key="11">
    <source>
        <dbReference type="Proteomes" id="UP000838672"/>
    </source>
</evidence>
<dbReference type="SFLD" id="SFLDS00029">
    <property type="entry name" value="Radical_SAM"/>
    <property type="match status" value="1"/>
</dbReference>
<dbReference type="RefSeq" id="WP_237466050.1">
    <property type="nucleotide sequence ID" value="NZ_CAKLDI010000001.1"/>
</dbReference>
<dbReference type="PROSITE" id="PS51918">
    <property type="entry name" value="RADICAL_SAM"/>
    <property type="match status" value="1"/>
</dbReference>
<comment type="catalytic activity">
    <reaction evidence="8">
        <text>6-carboxy-5,6,7,8-tetrahydropterin + H(+) = 7-carboxy-7-carbaguanine + NH4(+)</text>
        <dbReference type="Rhea" id="RHEA:27974"/>
        <dbReference type="ChEBI" id="CHEBI:15378"/>
        <dbReference type="ChEBI" id="CHEBI:28938"/>
        <dbReference type="ChEBI" id="CHEBI:61032"/>
        <dbReference type="ChEBI" id="CHEBI:61036"/>
        <dbReference type="EC" id="4.3.99.3"/>
    </reaction>
</comment>
<evidence type="ECO:0000256" key="3">
    <source>
        <dbReference type="ARBA" id="ARBA00022723"/>
    </source>
</evidence>
<protein>
    <recommendedName>
        <fullName evidence="8">7-carboxy-7-deazaguanine synthase</fullName>
        <shortName evidence="8">CDG synthase</shortName>
        <ecNumber evidence="8">4.3.99.3</ecNumber>
    </recommendedName>
    <alternativeName>
        <fullName evidence="8">Queuosine biosynthesis protein QueE</fullName>
    </alternativeName>
</protein>
<feature type="binding site" evidence="8">
    <location>
        <begin position="37"/>
        <end position="39"/>
    </location>
    <ligand>
        <name>S-adenosyl-L-methionine</name>
        <dbReference type="ChEBI" id="CHEBI:59789"/>
    </ligand>
</feature>
<evidence type="ECO:0000256" key="6">
    <source>
        <dbReference type="ARBA" id="ARBA00023014"/>
    </source>
</evidence>
<keyword evidence="2 8" id="KW-0949">S-adenosyl-L-methionine</keyword>
<dbReference type="EMBL" id="CAKLDI010000001">
    <property type="protein sequence ID" value="CAH0533618.1"/>
    <property type="molecule type" value="Genomic_DNA"/>
</dbReference>
<dbReference type="SFLD" id="SFLDF00357">
    <property type="entry name" value="ExsD-like"/>
    <property type="match status" value="1"/>
</dbReference>
<sequence>MIAISEIFGPTIQGEGAGIGVPTIFVRTGGCDFLCDWCDTLHAVDRKLKHTWPLTSASDVMAKVQQLSHFQPMLITLSGGNPALQPLESLIDLGHQLGYRFAMETQGSVAQPWFAKLDVLTLSPKAPSSKMRFDTKRFQACLDAAHAEHTQIGLKIVVSDERDLDWAGEMRAQYPQLAMVLQPCNHQIKGEVSLEQLSERMRWLTEQVMTRGWYEVRVLPQLHVYLWGNQQGV</sequence>
<dbReference type="InterPro" id="IPR024924">
    <property type="entry name" value="7-CO-7-deazaguanine_synth-like"/>
</dbReference>
<accession>A0ABM8ZTG3</accession>
<proteinExistence type="inferred from homology"/>
<keyword evidence="1 8" id="KW-0004">4Fe-4S</keyword>
<evidence type="ECO:0000256" key="1">
    <source>
        <dbReference type="ARBA" id="ARBA00022485"/>
    </source>
</evidence>